<gene>
    <name evidence="1" type="ORF">PYW08_008420</name>
</gene>
<comment type="caution">
    <text evidence="1">The sequence shown here is derived from an EMBL/GenBank/DDBJ whole genome shotgun (WGS) entry which is preliminary data.</text>
</comment>
<dbReference type="EMBL" id="CM056797">
    <property type="protein sequence ID" value="KAJ8713116.1"/>
    <property type="molecule type" value="Genomic_DNA"/>
</dbReference>
<keyword evidence="2" id="KW-1185">Reference proteome</keyword>
<evidence type="ECO:0000313" key="1">
    <source>
        <dbReference type="EMBL" id="KAJ8713116.1"/>
    </source>
</evidence>
<reference evidence="1" key="1">
    <citation type="submission" date="2023-03" db="EMBL/GenBank/DDBJ databases">
        <title>Chromosome-level genomes of two armyworms, Mythimna separata and Mythimna loreyi, provide insights into the biosynthesis and reception of sex pheromones.</title>
        <authorList>
            <person name="Zhao H."/>
        </authorList>
    </citation>
    <scope>NUCLEOTIDE SEQUENCE</scope>
    <source>
        <strain evidence="1">BeijingLab</strain>
    </source>
</reference>
<dbReference type="Proteomes" id="UP001231649">
    <property type="component" value="Chromosome 21"/>
</dbReference>
<accession>A0ACC2QBG2</accession>
<sequence>MSFENKVVLVTGGSAGIGAATAVLFAKEGASVAIVGRNEARLKTVTEQCQAHGVTPLIIKADVSQDKAASEIINKTIEKFGKLDVLINNAGIVAQGGLLDADLMKNYDNVMNINLRAVVNLTNEAVPYLVKSKGNVINISSTAGSQADPWLMAYCISKAGLESFSKTAALELAASGVRVNIVSPGPVETDILETAGMPVMWEIWGKHAPLGKVAYPDEVADVILFLASDKAKSITGANFTIDNGELLKTGH</sequence>
<protein>
    <submittedName>
        <fullName evidence="1">Uncharacterized protein</fullName>
    </submittedName>
</protein>
<name>A0ACC2QBG2_9NEOP</name>
<evidence type="ECO:0000313" key="2">
    <source>
        <dbReference type="Proteomes" id="UP001231649"/>
    </source>
</evidence>
<organism evidence="1 2">
    <name type="scientific">Mythimna loreyi</name>
    <dbReference type="NCBI Taxonomy" id="667449"/>
    <lineage>
        <taxon>Eukaryota</taxon>
        <taxon>Metazoa</taxon>
        <taxon>Ecdysozoa</taxon>
        <taxon>Arthropoda</taxon>
        <taxon>Hexapoda</taxon>
        <taxon>Insecta</taxon>
        <taxon>Pterygota</taxon>
        <taxon>Neoptera</taxon>
        <taxon>Endopterygota</taxon>
        <taxon>Lepidoptera</taxon>
        <taxon>Glossata</taxon>
        <taxon>Ditrysia</taxon>
        <taxon>Noctuoidea</taxon>
        <taxon>Noctuidae</taxon>
        <taxon>Noctuinae</taxon>
        <taxon>Hadenini</taxon>
        <taxon>Mythimna</taxon>
    </lineage>
</organism>
<proteinExistence type="predicted"/>